<dbReference type="AlphaFoldDB" id="A0A871BN41"/>
<geneLocation type="plasmid" evidence="2 3">
    <name>pHGLR3</name>
</geneLocation>
<keyword evidence="1" id="KW-1133">Transmembrane helix</keyword>
<gene>
    <name evidence="2" type="ORF">HfgLR_25215</name>
</gene>
<keyword evidence="2" id="KW-0614">Plasmid</keyword>
<organism evidence="2 3">
    <name type="scientific">Haloferax gibbonsii</name>
    <dbReference type="NCBI Taxonomy" id="35746"/>
    <lineage>
        <taxon>Archaea</taxon>
        <taxon>Methanobacteriati</taxon>
        <taxon>Methanobacteriota</taxon>
        <taxon>Stenosarchaea group</taxon>
        <taxon>Halobacteria</taxon>
        <taxon>Halobacteriales</taxon>
        <taxon>Haloferacaceae</taxon>
        <taxon>Haloferax</taxon>
    </lineage>
</organism>
<feature type="transmembrane region" description="Helical" evidence="1">
    <location>
        <begin position="134"/>
        <end position="156"/>
    </location>
</feature>
<feature type="transmembrane region" description="Helical" evidence="1">
    <location>
        <begin position="102"/>
        <end position="128"/>
    </location>
</feature>
<evidence type="ECO:0000313" key="2">
    <source>
        <dbReference type="EMBL" id="QOS14120.1"/>
    </source>
</evidence>
<keyword evidence="1" id="KW-0812">Transmembrane</keyword>
<evidence type="ECO:0000256" key="1">
    <source>
        <dbReference type="SAM" id="Phobius"/>
    </source>
</evidence>
<evidence type="ECO:0000313" key="3">
    <source>
        <dbReference type="Proteomes" id="UP000663064"/>
    </source>
</evidence>
<sequence>MTRFHKFTSRTLAKRDFMGSGPVGDLKRDVVYAFVFSVAGLSMLYYAGIPLVALRNIDAINRTITTILGLLFPVLAIVYTFGFRDDNRAIKELKRIGRFDDVLTIFTMSIASIGAVWIYTFSITVFQIHTLFGWWIQVAFSFTAIFAFIFVILRLWRCLQIFILLNKAIKANE</sequence>
<feature type="transmembrane region" description="Helical" evidence="1">
    <location>
        <begin position="59"/>
        <end position="81"/>
    </location>
</feature>
<feature type="transmembrane region" description="Helical" evidence="1">
    <location>
        <begin position="30"/>
        <end position="53"/>
    </location>
</feature>
<proteinExistence type="predicted"/>
<name>A0A871BN41_HALGI</name>
<dbReference type="EMBL" id="CP063208">
    <property type="protein sequence ID" value="QOS14120.1"/>
    <property type="molecule type" value="Genomic_DNA"/>
</dbReference>
<accession>A0A871BN41</accession>
<keyword evidence="1" id="KW-0472">Membrane</keyword>
<dbReference type="Proteomes" id="UP000663064">
    <property type="component" value="Plasmid pHGLR3"/>
</dbReference>
<reference evidence="2" key="1">
    <citation type="journal article" date="2021" name="Front. Microbiol.">
        <title>Cellular and Genomic Properties of Haloferax gibbonsii LR2-5, the Host of Euryarchaeal Virus HFTV1.</title>
        <authorList>
            <person name="Tittes C."/>
            <person name="Schwarzer S."/>
            <person name="Pfeiffer F."/>
            <person name="Dyall-Smith M."/>
            <person name="Rodriguez-Franco M."/>
            <person name="Oksanen H.M."/>
            <person name="Quax T.E.F."/>
        </authorList>
    </citation>
    <scope>NUCLEOTIDE SEQUENCE</scope>
    <source>
        <strain evidence="2">LR2-5</strain>
    </source>
</reference>
<protein>
    <submittedName>
        <fullName evidence="2">Uncharacterized protein</fullName>
    </submittedName>
</protein>